<dbReference type="PANTHER" id="PTHR32309:SF32">
    <property type="entry name" value="TYROSINE-PROTEIN KINASE ETK-RELATED"/>
    <property type="match status" value="1"/>
</dbReference>
<evidence type="ECO:0000256" key="12">
    <source>
        <dbReference type="ARBA" id="ARBA00023137"/>
    </source>
</evidence>
<dbReference type="InterPro" id="IPR003856">
    <property type="entry name" value="LPS_length_determ_N"/>
</dbReference>
<dbReference type="Pfam" id="PF23607">
    <property type="entry name" value="WZC_N"/>
    <property type="match status" value="1"/>
</dbReference>
<dbReference type="InterPro" id="IPR025669">
    <property type="entry name" value="AAA_dom"/>
</dbReference>
<evidence type="ECO:0000256" key="11">
    <source>
        <dbReference type="ARBA" id="ARBA00023136"/>
    </source>
</evidence>
<evidence type="ECO:0000256" key="10">
    <source>
        <dbReference type="ARBA" id="ARBA00022989"/>
    </source>
</evidence>
<sequence length="740" mass="79887">MTSAPHRKVPARPNSGAPEDELDLRRHLGILLEDRWSIIATLVLTLVGGALYMLAAPPIYRANAVLQIEKKGSRLGELDALFADLSGEASTEIEILSSRALLGRVVDELRMDVVATPRHVPLLGAALARSHRGPSLAQPRWYMDSFAWGGERIRVERVNVPPKLEDVPLALVAGEAGSYTLLGPGSTPLLSGQVGTLAATTPGSPQQVELLVSELEARPGTQFWVTRRSRLEVVEELQRALRLSEKGTNTGILTVALEGQDPAGLSATLESIARHYVRQNVERKSEEAERTLVFLDTQLPGLRTELERAEAALSAHRAGKGTVDLGLEAQAILERSVDIEKSLSALLLERSELRQRFTDNHPVLIATSRKQERLQAAREALNAQLKSLPSAELKTAQLMRDVTVATELYLQLNNKAQEYRVLKSSIVGNARLLDEPVVTRQPVRPSKPGVLAVSFVLGLTLGVTYAFARQALRRGVSDPATVEAELGVPVYATLPLSKEQPRRTRGKPTSEGELLAILAQRHPRDLVTESLRGLRTRLQLVLKDAPNNVIALTGPSPGVGTSFVSVNLAWVLADSGKRVLLVDANLRGGWLHHCFRAERTQGLSEVLGGTVELEQAVLKVPGQSLSFLSTGALPPNPAELLMSDAFTALITRISAGYDLVLIDTPPILAVTDAALVGRHAGVNLAVVRAGAHPLREVAAAIHRLEQDGVSVKGLIFNGAPRSSTGRTVSGIYQYEYPTAS</sequence>
<keyword evidence="20" id="KW-1185">Reference proteome</keyword>
<keyword evidence="10 15" id="KW-1133">Transmembrane helix</keyword>
<evidence type="ECO:0000259" key="18">
    <source>
        <dbReference type="Pfam" id="PF13807"/>
    </source>
</evidence>
<evidence type="ECO:0000256" key="2">
    <source>
        <dbReference type="ARBA" id="ARBA00008883"/>
    </source>
</evidence>
<dbReference type="Pfam" id="PF13807">
    <property type="entry name" value="GNVR"/>
    <property type="match status" value="1"/>
</dbReference>
<dbReference type="InterPro" id="IPR005702">
    <property type="entry name" value="Wzc-like_C"/>
</dbReference>
<evidence type="ECO:0000256" key="9">
    <source>
        <dbReference type="ARBA" id="ARBA00022840"/>
    </source>
</evidence>
<evidence type="ECO:0000259" key="16">
    <source>
        <dbReference type="Pfam" id="PF02706"/>
    </source>
</evidence>
<evidence type="ECO:0000256" key="5">
    <source>
        <dbReference type="ARBA" id="ARBA00022679"/>
    </source>
</evidence>
<feature type="transmembrane region" description="Helical" evidence="15">
    <location>
        <begin position="36"/>
        <end position="55"/>
    </location>
</feature>
<feature type="compositionally biased region" description="Basic residues" evidence="14">
    <location>
        <begin position="1"/>
        <end position="10"/>
    </location>
</feature>
<evidence type="ECO:0000256" key="7">
    <source>
        <dbReference type="ARBA" id="ARBA00022741"/>
    </source>
</evidence>
<dbReference type="RefSeq" id="WP_395809383.1">
    <property type="nucleotide sequence ID" value="NZ_CP043494.1"/>
</dbReference>
<dbReference type="GO" id="GO:0004715">
    <property type="term" value="F:non-membrane spanning protein tyrosine kinase activity"/>
    <property type="evidence" value="ECO:0007669"/>
    <property type="project" value="UniProtKB-EC"/>
</dbReference>
<name>A0ABY9X4Q4_9BACT</name>
<feature type="domain" description="Polysaccharide chain length determinant N-terminal" evidence="16">
    <location>
        <begin position="20"/>
        <end position="109"/>
    </location>
</feature>
<dbReference type="Proteomes" id="UP001611383">
    <property type="component" value="Chromosome"/>
</dbReference>
<gene>
    <name evidence="19" type="ORF">F0U60_44300</name>
</gene>
<keyword evidence="11 15" id="KW-0472">Membrane</keyword>
<evidence type="ECO:0000256" key="3">
    <source>
        <dbReference type="ARBA" id="ARBA00022475"/>
    </source>
</evidence>
<evidence type="ECO:0000256" key="13">
    <source>
        <dbReference type="ARBA" id="ARBA00053015"/>
    </source>
</evidence>
<proteinExistence type="inferred from homology"/>
<accession>A0ABY9X4Q4</accession>
<dbReference type="Gene3D" id="3.40.50.300">
    <property type="entry name" value="P-loop containing nucleotide triphosphate hydrolases"/>
    <property type="match status" value="1"/>
</dbReference>
<dbReference type="Pfam" id="PF13614">
    <property type="entry name" value="AAA_31"/>
    <property type="match status" value="1"/>
</dbReference>
<feature type="domain" description="Tyrosine-protein kinase G-rich" evidence="18">
    <location>
        <begin position="395"/>
        <end position="471"/>
    </location>
</feature>
<dbReference type="SUPFAM" id="SSF52540">
    <property type="entry name" value="P-loop containing nucleoside triphosphate hydrolases"/>
    <property type="match status" value="1"/>
</dbReference>
<dbReference type="CDD" id="cd05387">
    <property type="entry name" value="BY-kinase"/>
    <property type="match status" value="1"/>
</dbReference>
<dbReference type="EMBL" id="CP043494">
    <property type="protein sequence ID" value="WNG50381.1"/>
    <property type="molecule type" value="Genomic_DNA"/>
</dbReference>
<keyword evidence="4" id="KW-0997">Cell inner membrane</keyword>
<organism evidence="19 20">
    <name type="scientific">Archangium minus</name>
    <dbReference type="NCBI Taxonomy" id="83450"/>
    <lineage>
        <taxon>Bacteria</taxon>
        <taxon>Pseudomonadati</taxon>
        <taxon>Myxococcota</taxon>
        <taxon>Myxococcia</taxon>
        <taxon>Myxococcales</taxon>
        <taxon>Cystobacterineae</taxon>
        <taxon>Archangiaceae</taxon>
        <taxon>Archangium</taxon>
    </lineage>
</organism>
<protein>
    <submittedName>
        <fullName evidence="19">Polysaccharide biosynthesis tyrosine autokinase</fullName>
        <ecNumber evidence="19">2.7.10.2</ecNumber>
    </submittedName>
</protein>
<dbReference type="EC" id="2.7.10.2" evidence="19"/>
<keyword evidence="7" id="KW-0547">Nucleotide-binding</keyword>
<dbReference type="InterPro" id="IPR032807">
    <property type="entry name" value="GNVR"/>
</dbReference>
<comment type="subcellular location">
    <subcellularLocation>
        <location evidence="1">Cell inner membrane</location>
        <topology evidence="1">Multi-pass membrane protein</topology>
    </subcellularLocation>
</comment>
<feature type="region of interest" description="Disordered" evidence="14">
    <location>
        <begin position="1"/>
        <end position="20"/>
    </location>
</feature>
<keyword evidence="9" id="KW-0067">ATP-binding</keyword>
<evidence type="ECO:0000256" key="1">
    <source>
        <dbReference type="ARBA" id="ARBA00004429"/>
    </source>
</evidence>
<keyword evidence="8" id="KW-0418">Kinase</keyword>
<evidence type="ECO:0000256" key="8">
    <source>
        <dbReference type="ARBA" id="ARBA00022777"/>
    </source>
</evidence>
<evidence type="ECO:0000313" key="19">
    <source>
        <dbReference type="EMBL" id="WNG50381.1"/>
    </source>
</evidence>
<evidence type="ECO:0000259" key="17">
    <source>
        <dbReference type="Pfam" id="PF13614"/>
    </source>
</evidence>
<keyword evidence="12" id="KW-0829">Tyrosine-protein kinase</keyword>
<dbReference type="PANTHER" id="PTHR32309">
    <property type="entry name" value="TYROSINE-PROTEIN KINASE"/>
    <property type="match status" value="1"/>
</dbReference>
<dbReference type="Pfam" id="PF02706">
    <property type="entry name" value="Wzz"/>
    <property type="match status" value="1"/>
</dbReference>
<dbReference type="InterPro" id="IPR050445">
    <property type="entry name" value="Bact_polysacc_biosynth/exp"/>
</dbReference>
<reference evidence="19 20" key="1">
    <citation type="submission" date="2019-08" db="EMBL/GenBank/DDBJ databases">
        <title>Archangium and Cystobacter genomes.</title>
        <authorList>
            <person name="Chen I.-C.K."/>
            <person name="Wielgoss S."/>
        </authorList>
    </citation>
    <scope>NUCLEOTIDE SEQUENCE [LARGE SCALE GENOMIC DNA]</scope>
    <source>
        <strain evidence="19 20">Cbm 6</strain>
    </source>
</reference>
<dbReference type="NCBIfam" id="TIGR01007">
    <property type="entry name" value="eps_fam"/>
    <property type="match status" value="1"/>
</dbReference>
<comment type="similarity">
    <text evidence="2">Belongs to the etk/wzc family.</text>
</comment>
<comment type="catalytic activity">
    <reaction evidence="13">
        <text>L-tyrosyl-[protein] + ATP = O-phospho-L-tyrosyl-[protein] + ADP + H(+)</text>
        <dbReference type="Rhea" id="RHEA:10596"/>
        <dbReference type="Rhea" id="RHEA-COMP:10136"/>
        <dbReference type="Rhea" id="RHEA-COMP:20101"/>
        <dbReference type="ChEBI" id="CHEBI:15378"/>
        <dbReference type="ChEBI" id="CHEBI:30616"/>
        <dbReference type="ChEBI" id="CHEBI:46858"/>
        <dbReference type="ChEBI" id="CHEBI:61978"/>
        <dbReference type="ChEBI" id="CHEBI:456216"/>
    </reaction>
</comment>
<dbReference type="InterPro" id="IPR027417">
    <property type="entry name" value="P-loop_NTPase"/>
</dbReference>
<evidence type="ECO:0000256" key="15">
    <source>
        <dbReference type="SAM" id="Phobius"/>
    </source>
</evidence>
<feature type="domain" description="AAA" evidence="17">
    <location>
        <begin position="549"/>
        <end position="671"/>
    </location>
</feature>
<evidence type="ECO:0000256" key="14">
    <source>
        <dbReference type="SAM" id="MobiDB-lite"/>
    </source>
</evidence>
<evidence type="ECO:0000313" key="20">
    <source>
        <dbReference type="Proteomes" id="UP001611383"/>
    </source>
</evidence>
<evidence type="ECO:0000256" key="6">
    <source>
        <dbReference type="ARBA" id="ARBA00022692"/>
    </source>
</evidence>
<keyword evidence="3" id="KW-1003">Cell membrane</keyword>
<keyword evidence="6 15" id="KW-0812">Transmembrane</keyword>
<evidence type="ECO:0000256" key="4">
    <source>
        <dbReference type="ARBA" id="ARBA00022519"/>
    </source>
</evidence>
<keyword evidence="5 19" id="KW-0808">Transferase</keyword>